<evidence type="ECO:0000256" key="1">
    <source>
        <dbReference type="SAM" id="MobiDB-lite"/>
    </source>
</evidence>
<reference evidence="2 3" key="1">
    <citation type="submission" date="2023-07" db="EMBL/GenBank/DDBJ databases">
        <title>Genomic Encyclopedia of Type Strains, Phase IV (KMG-IV): sequencing the most valuable type-strain genomes for metagenomic binning, comparative biology and taxonomic classification.</title>
        <authorList>
            <person name="Goeker M."/>
        </authorList>
    </citation>
    <scope>NUCLEOTIDE SEQUENCE [LARGE SCALE GENOMIC DNA]</scope>
    <source>
        <strain evidence="2 3">DSM 23494</strain>
    </source>
</reference>
<proteinExistence type="predicted"/>
<dbReference type="EMBL" id="JAUSUB010000014">
    <property type="protein sequence ID" value="MDQ0271317.1"/>
    <property type="molecule type" value="Genomic_DNA"/>
</dbReference>
<evidence type="ECO:0000313" key="2">
    <source>
        <dbReference type="EMBL" id="MDQ0271317.1"/>
    </source>
</evidence>
<accession>A0ABU0AJ76</accession>
<dbReference type="Proteomes" id="UP001238088">
    <property type="component" value="Unassembled WGS sequence"/>
</dbReference>
<feature type="region of interest" description="Disordered" evidence="1">
    <location>
        <begin position="1"/>
        <end position="42"/>
    </location>
</feature>
<protein>
    <submittedName>
        <fullName evidence="2">Uncharacterized protein</fullName>
    </submittedName>
</protein>
<name>A0ABU0AJ76_9BACI</name>
<sequence length="42" mass="4552">MFKEGGMGASVRPVSPSDNRGAGAYLGNKLRNYPDGTRVRLR</sequence>
<organism evidence="2 3">
    <name type="scientific">Cytobacillus purgationiresistens</name>
    <dbReference type="NCBI Taxonomy" id="863449"/>
    <lineage>
        <taxon>Bacteria</taxon>
        <taxon>Bacillati</taxon>
        <taxon>Bacillota</taxon>
        <taxon>Bacilli</taxon>
        <taxon>Bacillales</taxon>
        <taxon>Bacillaceae</taxon>
        <taxon>Cytobacillus</taxon>
    </lineage>
</organism>
<keyword evidence="3" id="KW-1185">Reference proteome</keyword>
<evidence type="ECO:0000313" key="3">
    <source>
        <dbReference type="Proteomes" id="UP001238088"/>
    </source>
</evidence>
<gene>
    <name evidence="2" type="ORF">J2S17_003205</name>
</gene>
<comment type="caution">
    <text evidence="2">The sequence shown here is derived from an EMBL/GenBank/DDBJ whole genome shotgun (WGS) entry which is preliminary data.</text>
</comment>